<evidence type="ECO:0000256" key="2">
    <source>
        <dbReference type="ARBA" id="ARBA00001946"/>
    </source>
</evidence>
<keyword evidence="7" id="KW-0808">Transferase</keyword>
<evidence type="ECO:0000256" key="3">
    <source>
        <dbReference type="ARBA" id="ARBA00004479"/>
    </source>
</evidence>
<keyword evidence="14" id="KW-0460">Magnesium</keyword>
<feature type="disulfide bond" evidence="20">
    <location>
        <begin position="100"/>
        <end position="105"/>
    </location>
</feature>
<sequence>MPSWLNVFALLGSALLPVGAQKRRCAYLASPSNALHLKEAGNVSGAEQLCGHTPCCMGYFKLGYGPPIPDLLGCNVVQMECPESSCFSSHHMENFTSCVCNTDFCNANLTWLAPSTPSPSPWGVSSICMVVVPLALLLILCIFMCHRSIRKGVAKPSYGRVTSQCSCHGLQGSDLDLGCIELRQMVGQGHFASVWSGYLRGAPVAVKVFPARSVQQYLRERTVYSLALLDHAGCCASWGRDGPQSRDRFLVLELAAQGSLRSFLSHSSCSWACSLRLAQSLSHGLAFLHADLQRNDGWPGPLCVSVEWVPAGAPVAVKVFPARSMQQYLRERTVYSLALLDHAGVLRFLGAGTAPQSRDRFLVLELAAQGSLRSFLSHSSCSWACSLRLAQSLSHGLAFLHADLQRNGTHKPPVAHGDLSSSNAVVRADGSCALCDFGCSTILCSCPEQPGWQQHRNIFQVGSAQVGTLCYMSPEVLEGCVNLGSSRYLLQGDLYSLGLLLWEVWTRCHELYPGSAVLEHRLPYEEVLGVSPSLGELVHWVSERRERPPIPLQWGQRFQEQGIYTIREILEDCWDHDPEARLTAQGAAERLATLAP</sequence>
<dbReference type="Gene3D" id="1.10.510.10">
    <property type="entry name" value="Transferase(Phosphotransferase) domain 1"/>
    <property type="match status" value="1"/>
</dbReference>
<evidence type="ECO:0000256" key="19">
    <source>
        <dbReference type="PIRSR" id="PIRSR037393-2"/>
    </source>
</evidence>
<dbReference type="InterPro" id="IPR000719">
    <property type="entry name" value="Prot_kinase_dom"/>
</dbReference>
<evidence type="ECO:0000256" key="16">
    <source>
        <dbReference type="ARBA" id="ARBA00023136"/>
    </source>
</evidence>
<evidence type="ECO:0000256" key="6">
    <source>
        <dbReference type="ARBA" id="ARBA00022527"/>
    </source>
</evidence>
<evidence type="ECO:0000259" key="23">
    <source>
        <dbReference type="PROSITE" id="PS50011"/>
    </source>
</evidence>
<dbReference type="Gene3D" id="3.30.200.20">
    <property type="entry name" value="Phosphorylase Kinase, domain 1"/>
    <property type="match status" value="2"/>
</dbReference>
<comment type="subcellular location">
    <subcellularLocation>
        <location evidence="3">Membrane</location>
        <topology evidence="3">Single-pass type I membrane protein</topology>
    </subcellularLocation>
</comment>
<evidence type="ECO:0000256" key="11">
    <source>
        <dbReference type="ARBA" id="ARBA00022741"/>
    </source>
</evidence>
<dbReference type="EMBL" id="JAFIRN010000012">
    <property type="protein sequence ID" value="KAG5838986.1"/>
    <property type="molecule type" value="Genomic_DNA"/>
</dbReference>
<keyword evidence="10 22" id="KW-0732">Signal</keyword>
<evidence type="ECO:0000313" key="24">
    <source>
        <dbReference type="EMBL" id="KAG5838986.1"/>
    </source>
</evidence>
<keyword evidence="13 19" id="KW-0067">ATP-binding</keyword>
<dbReference type="GO" id="GO:0046872">
    <property type="term" value="F:metal ion binding"/>
    <property type="evidence" value="ECO:0007669"/>
    <property type="project" value="InterPro"/>
</dbReference>
<evidence type="ECO:0000256" key="18">
    <source>
        <dbReference type="PIRSR" id="PIRSR037393-1"/>
    </source>
</evidence>
<evidence type="ECO:0000256" key="8">
    <source>
        <dbReference type="ARBA" id="ARBA00022692"/>
    </source>
</evidence>
<keyword evidence="11 19" id="KW-0547">Nucleotide-binding</keyword>
<feature type="disulfide bond" evidence="20">
    <location>
        <begin position="86"/>
        <end position="98"/>
    </location>
</feature>
<dbReference type="Pfam" id="PF07714">
    <property type="entry name" value="PK_Tyr_Ser-Thr"/>
    <property type="match status" value="1"/>
</dbReference>
<feature type="domain" description="Protein kinase" evidence="23">
    <location>
        <begin position="180"/>
        <end position="594"/>
    </location>
</feature>
<proteinExistence type="inferred from homology"/>
<feature type="binding site" evidence="19">
    <location>
        <position position="318"/>
    </location>
    <ligand>
        <name>ATP</name>
        <dbReference type="ChEBI" id="CHEBI:30616"/>
    </ligand>
</feature>
<dbReference type="InterPro" id="IPR045860">
    <property type="entry name" value="Snake_toxin-like_sf"/>
</dbReference>
<comment type="caution">
    <text evidence="24">The sequence shown here is derived from an EMBL/GenBank/DDBJ whole genome shotgun (WGS) entry which is preliminary data.</text>
</comment>
<dbReference type="Proteomes" id="UP001044222">
    <property type="component" value="Chromosome 12"/>
</dbReference>
<dbReference type="PROSITE" id="PS00107">
    <property type="entry name" value="PROTEIN_KINASE_ATP"/>
    <property type="match status" value="1"/>
</dbReference>
<dbReference type="EC" id="2.7.11.30" evidence="5"/>
<evidence type="ECO:0000313" key="25">
    <source>
        <dbReference type="Proteomes" id="UP001044222"/>
    </source>
</evidence>
<evidence type="ECO:0000256" key="15">
    <source>
        <dbReference type="ARBA" id="ARBA00022989"/>
    </source>
</evidence>
<dbReference type="InterPro" id="IPR000333">
    <property type="entry name" value="TGFB_receptor"/>
</dbReference>
<comment type="cofactor">
    <cofactor evidence="1">
        <name>Mn(2+)</name>
        <dbReference type="ChEBI" id="CHEBI:29035"/>
    </cofactor>
</comment>
<evidence type="ECO:0000256" key="4">
    <source>
        <dbReference type="ARBA" id="ARBA00009605"/>
    </source>
</evidence>
<name>A0A9D3LZ31_ANGAN</name>
<dbReference type="InterPro" id="IPR001245">
    <property type="entry name" value="Ser-Thr/Tyr_kinase_cat_dom"/>
</dbReference>
<evidence type="ECO:0000256" key="21">
    <source>
        <dbReference type="PROSITE-ProRule" id="PRU10141"/>
    </source>
</evidence>
<evidence type="ECO:0000256" key="17">
    <source>
        <dbReference type="ARBA" id="ARBA00023170"/>
    </source>
</evidence>
<evidence type="ECO:0000256" key="1">
    <source>
        <dbReference type="ARBA" id="ARBA00001936"/>
    </source>
</evidence>
<reference evidence="24" key="1">
    <citation type="submission" date="2021-01" db="EMBL/GenBank/DDBJ databases">
        <title>A chromosome-scale assembly of European eel, Anguilla anguilla.</title>
        <authorList>
            <person name="Henkel C."/>
            <person name="Jong-Raadsen S.A."/>
            <person name="Dufour S."/>
            <person name="Weltzien F.-A."/>
            <person name="Palstra A.P."/>
            <person name="Pelster B."/>
            <person name="Spaink H.P."/>
            <person name="Van Den Thillart G.E."/>
            <person name="Jansen H."/>
            <person name="Zahm M."/>
            <person name="Klopp C."/>
            <person name="Cedric C."/>
            <person name="Louis A."/>
            <person name="Berthelot C."/>
            <person name="Parey E."/>
            <person name="Roest Crollius H."/>
            <person name="Montfort J."/>
            <person name="Robinson-Rechavi M."/>
            <person name="Bucao C."/>
            <person name="Bouchez O."/>
            <person name="Gislard M."/>
            <person name="Lluch J."/>
            <person name="Milhes M."/>
            <person name="Lampietro C."/>
            <person name="Lopez Roques C."/>
            <person name="Donnadieu C."/>
            <person name="Braasch I."/>
            <person name="Desvignes T."/>
            <person name="Postlethwait J."/>
            <person name="Bobe J."/>
            <person name="Guiguen Y."/>
            <person name="Dirks R."/>
        </authorList>
    </citation>
    <scope>NUCLEOTIDE SEQUENCE</scope>
    <source>
        <strain evidence="24">Tag_6206</strain>
        <tissue evidence="24">Liver</tissue>
    </source>
</reference>
<dbReference type="PANTHER" id="PTHR23255">
    <property type="entry name" value="TRANSFORMING GROWTH FACTOR-BETA RECEPTOR TYPE I AND II"/>
    <property type="match status" value="1"/>
</dbReference>
<keyword evidence="25" id="KW-1185">Reference proteome</keyword>
<feature type="binding site" evidence="21">
    <location>
        <position position="207"/>
    </location>
    <ligand>
        <name>ATP</name>
        <dbReference type="ChEBI" id="CHEBI:30616"/>
    </ligand>
</feature>
<dbReference type="GO" id="GO:0005886">
    <property type="term" value="C:plasma membrane"/>
    <property type="evidence" value="ECO:0007669"/>
    <property type="project" value="TreeGrafter"/>
</dbReference>
<protein>
    <recommendedName>
        <fullName evidence="5">receptor protein serine/threonine kinase</fullName>
        <ecNumber evidence="5">2.7.11.30</ecNumber>
    </recommendedName>
</protein>
<comment type="cofactor">
    <cofactor evidence="2">
        <name>Mg(2+)</name>
        <dbReference type="ChEBI" id="CHEBI:18420"/>
    </cofactor>
</comment>
<dbReference type="PROSITE" id="PS50011">
    <property type="entry name" value="PROTEIN_KINASE_DOM"/>
    <property type="match status" value="1"/>
</dbReference>
<evidence type="ECO:0000256" key="12">
    <source>
        <dbReference type="ARBA" id="ARBA00022777"/>
    </source>
</evidence>
<dbReference type="GO" id="GO:0005024">
    <property type="term" value="F:transforming growth factor beta receptor activity"/>
    <property type="evidence" value="ECO:0007669"/>
    <property type="project" value="TreeGrafter"/>
</dbReference>
<dbReference type="InterPro" id="IPR017441">
    <property type="entry name" value="Protein_kinase_ATP_BS"/>
</dbReference>
<evidence type="ECO:0000256" key="10">
    <source>
        <dbReference type="ARBA" id="ARBA00022729"/>
    </source>
</evidence>
<comment type="similarity">
    <text evidence="4">Belongs to the protein kinase superfamily. TKL Ser/Thr protein kinase family. TGFB receptor subfamily.</text>
</comment>
<gene>
    <name evidence="24" type="ORF">ANANG_G00229570</name>
</gene>
<keyword evidence="8" id="KW-0812">Transmembrane</keyword>
<evidence type="ECO:0000256" key="14">
    <source>
        <dbReference type="ARBA" id="ARBA00022842"/>
    </source>
</evidence>
<evidence type="ECO:0000256" key="7">
    <source>
        <dbReference type="ARBA" id="ARBA00022679"/>
    </source>
</evidence>
<dbReference type="PANTHER" id="PTHR23255:SF49">
    <property type="entry name" value="ANTI-MUELLERIAN HORMONE TYPE-2 RECEPTOR"/>
    <property type="match status" value="1"/>
</dbReference>
<organism evidence="24 25">
    <name type="scientific">Anguilla anguilla</name>
    <name type="common">European freshwater eel</name>
    <name type="synonym">Muraena anguilla</name>
    <dbReference type="NCBI Taxonomy" id="7936"/>
    <lineage>
        <taxon>Eukaryota</taxon>
        <taxon>Metazoa</taxon>
        <taxon>Chordata</taxon>
        <taxon>Craniata</taxon>
        <taxon>Vertebrata</taxon>
        <taxon>Euteleostomi</taxon>
        <taxon>Actinopterygii</taxon>
        <taxon>Neopterygii</taxon>
        <taxon>Teleostei</taxon>
        <taxon>Anguilliformes</taxon>
        <taxon>Anguillidae</taxon>
        <taxon>Anguilla</taxon>
    </lineage>
</organism>
<feature type="signal peptide" evidence="22">
    <location>
        <begin position="1"/>
        <end position="20"/>
    </location>
</feature>
<keyword evidence="9" id="KW-0479">Metal-binding</keyword>
<evidence type="ECO:0000256" key="13">
    <source>
        <dbReference type="ARBA" id="ARBA00022840"/>
    </source>
</evidence>
<dbReference type="Pfam" id="PF00069">
    <property type="entry name" value="Pkinase"/>
    <property type="match status" value="1"/>
</dbReference>
<dbReference type="SUPFAM" id="SSF56112">
    <property type="entry name" value="Protein kinase-like (PK-like)"/>
    <property type="match status" value="2"/>
</dbReference>
<feature type="binding site" evidence="19">
    <location>
        <begin position="186"/>
        <end position="194"/>
    </location>
    <ligand>
        <name>ATP</name>
        <dbReference type="ChEBI" id="CHEBI:30616"/>
    </ligand>
</feature>
<evidence type="ECO:0000256" key="9">
    <source>
        <dbReference type="ARBA" id="ARBA00022723"/>
    </source>
</evidence>
<accession>A0A9D3LZ31</accession>
<dbReference type="AlphaFoldDB" id="A0A9D3LZ31"/>
<dbReference type="Gene3D" id="2.10.60.10">
    <property type="entry name" value="CD59"/>
    <property type="match status" value="1"/>
</dbReference>
<evidence type="ECO:0000256" key="5">
    <source>
        <dbReference type="ARBA" id="ARBA00012401"/>
    </source>
</evidence>
<keyword evidence="17" id="KW-0675">Receptor</keyword>
<feature type="active site" description="Proton acceptor" evidence="18">
    <location>
        <position position="418"/>
    </location>
</feature>
<dbReference type="InterPro" id="IPR011009">
    <property type="entry name" value="Kinase-like_dom_sf"/>
</dbReference>
<keyword evidence="12" id="KW-0418">Kinase</keyword>
<dbReference type="GO" id="GO:0005524">
    <property type="term" value="F:ATP binding"/>
    <property type="evidence" value="ECO:0007669"/>
    <property type="project" value="UniProtKB-UniRule"/>
</dbReference>
<dbReference type="CDD" id="cd23616">
    <property type="entry name" value="TFP_LU_ECD_AMHR2"/>
    <property type="match status" value="1"/>
</dbReference>
<dbReference type="GO" id="GO:0030509">
    <property type="term" value="P:BMP signaling pathway"/>
    <property type="evidence" value="ECO:0007669"/>
    <property type="project" value="TreeGrafter"/>
</dbReference>
<keyword evidence="16" id="KW-0472">Membrane</keyword>
<keyword evidence="15" id="KW-1133">Transmembrane helix</keyword>
<keyword evidence="20" id="KW-1015">Disulfide bond</keyword>
<evidence type="ECO:0000256" key="22">
    <source>
        <dbReference type="SAM" id="SignalP"/>
    </source>
</evidence>
<evidence type="ECO:0000256" key="20">
    <source>
        <dbReference type="PIRSR" id="PIRSR037393-3"/>
    </source>
</evidence>
<keyword evidence="6" id="KW-0723">Serine/threonine-protein kinase</keyword>
<feature type="chain" id="PRO_5039623597" description="receptor protein serine/threonine kinase" evidence="22">
    <location>
        <begin position="21"/>
        <end position="596"/>
    </location>
</feature>
<dbReference type="GO" id="GO:0043235">
    <property type="term" value="C:receptor complex"/>
    <property type="evidence" value="ECO:0007669"/>
    <property type="project" value="InterPro"/>
</dbReference>